<proteinExistence type="predicted"/>
<comment type="caution">
    <text evidence="1">The sequence shown here is derived from an EMBL/GenBank/DDBJ whole genome shotgun (WGS) entry which is preliminary data.</text>
</comment>
<gene>
    <name evidence="1" type="ORF">R1flu_024909</name>
</gene>
<name>A0ABD1XW91_9MARC</name>
<keyword evidence="2" id="KW-1185">Reference proteome</keyword>
<evidence type="ECO:0000313" key="2">
    <source>
        <dbReference type="Proteomes" id="UP001605036"/>
    </source>
</evidence>
<sequence>MVVTRKELVLLRCAAQWKCLCQESTVGCPSVRRKYWSVLLDQPTAMARPNATRRACSSSFPQGFLKTNEECSFIGDFVTRLDALLLEQKLGGF</sequence>
<protein>
    <submittedName>
        <fullName evidence="1">Uncharacterized protein</fullName>
    </submittedName>
</protein>
<accession>A0ABD1XW91</accession>
<dbReference type="Proteomes" id="UP001605036">
    <property type="component" value="Unassembled WGS sequence"/>
</dbReference>
<organism evidence="1 2">
    <name type="scientific">Riccia fluitans</name>
    <dbReference type="NCBI Taxonomy" id="41844"/>
    <lineage>
        <taxon>Eukaryota</taxon>
        <taxon>Viridiplantae</taxon>
        <taxon>Streptophyta</taxon>
        <taxon>Embryophyta</taxon>
        <taxon>Marchantiophyta</taxon>
        <taxon>Marchantiopsida</taxon>
        <taxon>Marchantiidae</taxon>
        <taxon>Marchantiales</taxon>
        <taxon>Ricciaceae</taxon>
        <taxon>Riccia</taxon>
    </lineage>
</organism>
<reference evidence="1 2" key="1">
    <citation type="submission" date="2024-09" db="EMBL/GenBank/DDBJ databases">
        <title>Chromosome-scale assembly of Riccia fluitans.</title>
        <authorList>
            <person name="Paukszto L."/>
            <person name="Sawicki J."/>
            <person name="Karawczyk K."/>
            <person name="Piernik-Szablinska J."/>
            <person name="Szczecinska M."/>
            <person name="Mazdziarz M."/>
        </authorList>
    </citation>
    <scope>NUCLEOTIDE SEQUENCE [LARGE SCALE GENOMIC DNA]</scope>
    <source>
        <strain evidence="1">Rf_01</strain>
        <tissue evidence="1">Aerial parts of the thallus</tissue>
    </source>
</reference>
<dbReference type="EMBL" id="JBHFFA010000007">
    <property type="protein sequence ID" value="KAL2613217.1"/>
    <property type="molecule type" value="Genomic_DNA"/>
</dbReference>
<evidence type="ECO:0000313" key="1">
    <source>
        <dbReference type="EMBL" id="KAL2613217.1"/>
    </source>
</evidence>
<dbReference type="AlphaFoldDB" id="A0ABD1XW91"/>